<name>A0ACC2N042_9HYME</name>
<reference evidence="1" key="1">
    <citation type="submission" date="2023-04" db="EMBL/GenBank/DDBJ databases">
        <title>A chromosome-level genome assembly of the parasitoid wasp Eretmocerus hayati.</title>
        <authorList>
            <person name="Zhong Y."/>
            <person name="Liu S."/>
            <person name="Liu Y."/>
        </authorList>
    </citation>
    <scope>NUCLEOTIDE SEQUENCE</scope>
    <source>
        <strain evidence="1">ZJU_SS_LIU_2023</strain>
    </source>
</reference>
<gene>
    <name evidence="1" type="ORF">QAD02_006097</name>
</gene>
<proteinExistence type="predicted"/>
<sequence>MTIAQSFILSLALMAITSSLVKGDGRALNSRLCETGECKEAAASFLSNINKNVHPCNDFYQFACGNFMSDSTIPKDKVRVDHITQIQDRVDEQLRNIISGISSKDSKVFQKLMSFYESCLDEDTINKKSESDFLKLLKKFGGWPVLESNWKDSSFDWKRTVYDFQNNGFMLNSFINVDLVTDPKDFGRKVIRIGETETRLSPELLAKGFQDTHVKAYFEFMVDLAVMLGADPMRALNELGKSLSFEIELAEINLQSQKEDSQEHFMTIGELQVICPTVPWLKYLTKILAPDEKLDDTEPIMTISPNTIRSYCNLLETTKPRALANYAFWDATVDSLSYLSLRMKNRRRKFVSIFRRDRVAPAVPPRWQECITIVRENMPVAAGALYVRNRFNVKDKAQAREVIRYIKQSIRETFSEVTWMDKASRLAAIDKLDGMVSLVAHPEELMDDDKLNRFYKSLIIYPGSFLKNSLSLNQFQLELERKKLSDPLNIFHWTGEYGHASTVKAMYKTSHNIFYVLTGMLQGFYFHAEHPKYMNFAGIGHVIGHEMMHAFDDHGRHFDVTGKNSNSWSLLTEKRFLDRTNCLVNQYDRLARNKGLKADGRTSLDENIADNAGVKQAYLAYDRYVKEKGDEPRLYGMTEYSPRQMFWLVYANTLCAWERPGASIKRGPHAPNWLRVIGPLMNMPEFAWDFGCPRGSPMNPTDQCIIW</sequence>
<evidence type="ECO:0000313" key="1">
    <source>
        <dbReference type="EMBL" id="KAJ8664435.1"/>
    </source>
</evidence>
<protein>
    <submittedName>
        <fullName evidence="1">Uncharacterized protein</fullName>
    </submittedName>
</protein>
<accession>A0ACC2N042</accession>
<dbReference type="EMBL" id="CM056744">
    <property type="protein sequence ID" value="KAJ8664435.1"/>
    <property type="molecule type" value="Genomic_DNA"/>
</dbReference>
<dbReference type="Proteomes" id="UP001239111">
    <property type="component" value="Chromosome 4"/>
</dbReference>
<organism evidence="1 2">
    <name type="scientific">Eretmocerus hayati</name>
    <dbReference type="NCBI Taxonomy" id="131215"/>
    <lineage>
        <taxon>Eukaryota</taxon>
        <taxon>Metazoa</taxon>
        <taxon>Ecdysozoa</taxon>
        <taxon>Arthropoda</taxon>
        <taxon>Hexapoda</taxon>
        <taxon>Insecta</taxon>
        <taxon>Pterygota</taxon>
        <taxon>Neoptera</taxon>
        <taxon>Endopterygota</taxon>
        <taxon>Hymenoptera</taxon>
        <taxon>Apocrita</taxon>
        <taxon>Proctotrupomorpha</taxon>
        <taxon>Chalcidoidea</taxon>
        <taxon>Aphelinidae</taxon>
        <taxon>Aphelininae</taxon>
        <taxon>Eretmocerus</taxon>
    </lineage>
</organism>
<evidence type="ECO:0000313" key="2">
    <source>
        <dbReference type="Proteomes" id="UP001239111"/>
    </source>
</evidence>
<comment type="caution">
    <text evidence="1">The sequence shown here is derived from an EMBL/GenBank/DDBJ whole genome shotgun (WGS) entry which is preliminary data.</text>
</comment>
<keyword evidence="2" id="KW-1185">Reference proteome</keyword>